<accession>A0A1Q2CPG2</accession>
<evidence type="ECO:0000313" key="2">
    <source>
        <dbReference type="EMBL" id="AQP47996.1"/>
    </source>
</evidence>
<organism evidence="2 3">
    <name type="scientific">Tessaracoccus aquimaris</name>
    <dbReference type="NCBI Taxonomy" id="1332264"/>
    <lineage>
        <taxon>Bacteria</taxon>
        <taxon>Bacillati</taxon>
        <taxon>Actinomycetota</taxon>
        <taxon>Actinomycetes</taxon>
        <taxon>Propionibacteriales</taxon>
        <taxon>Propionibacteriaceae</taxon>
        <taxon>Tessaracoccus</taxon>
    </lineage>
</organism>
<dbReference type="RefSeq" id="WP_077686328.1">
    <property type="nucleotide sequence ID" value="NZ_CP019606.1"/>
</dbReference>
<evidence type="ECO:0000313" key="3">
    <source>
        <dbReference type="Proteomes" id="UP000188145"/>
    </source>
</evidence>
<dbReference type="PANTHER" id="PTHR18964:SF169">
    <property type="entry name" value="N-ACETYLMANNOSAMINE KINASE"/>
    <property type="match status" value="1"/>
</dbReference>
<dbReference type="STRING" id="1332264.BW730_11360"/>
<sequence>MRYVPVLEVGGTHVAAALVDPVGGVVGERLRESLDSAGSKEVVVGRLADLARRLPLPEPTRWAVAMPGPFDYARGIGDFRGADKFHSLEDVDLGAALVERVDTMTGCGFLNDAAAFGLGEAKFGAGGGADRVLFVTLGTGLGSAFIDHGRVVESGDRVPPHGWLFLASLDGRPLEDAFSRRALIERYRARTGRLVDVGDIAAAVESEPDARAVFFDAYRDLARGLTPWLDSFAPEALVLGGSIARSWGLIDDFFVPLLGESHPDVLVRGAELGDDAPMLGAAHWLHA</sequence>
<dbReference type="Pfam" id="PF00480">
    <property type="entry name" value="ROK"/>
    <property type="match status" value="1"/>
</dbReference>
<dbReference type="EMBL" id="CP019606">
    <property type="protein sequence ID" value="AQP47996.1"/>
    <property type="molecule type" value="Genomic_DNA"/>
</dbReference>
<dbReference type="PANTHER" id="PTHR18964">
    <property type="entry name" value="ROK (REPRESSOR, ORF, KINASE) FAMILY"/>
    <property type="match status" value="1"/>
</dbReference>
<dbReference type="OrthoDB" id="849313at2"/>
<dbReference type="Gene3D" id="3.30.420.40">
    <property type="match status" value="2"/>
</dbReference>
<dbReference type="Proteomes" id="UP000188145">
    <property type="component" value="Chromosome"/>
</dbReference>
<dbReference type="SUPFAM" id="SSF53067">
    <property type="entry name" value="Actin-like ATPase domain"/>
    <property type="match status" value="1"/>
</dbReference>
<dbReference type="CDD" id="cd23763">
    <property type="entry name" value="ASKHA_ATPase_ROK"/>
    <property type="match status" value="1"/>
</dbReference>
<dbReference type="InterPro" id="IPR000600">
    <property type="entry name" value="ROK"/>
</dbReference>
<keyword evidence="3" id="KW-1185">Reference proteome</keyword>
<gene>
    <name evidence="2" type="ORF">BW730_11360</name>
</gene>
<dbReference type="InterPro" id="IPR043129">
    <property type="entry name" value="ATPase_NBD"/>
</dbReference>
<name>A0A1Q2CPG2_9ACTN</name>
<reference evidence="3" key="1">
    <citation type="submission" date="2017-02" db="EMBL/GenBank/DDBJ databases">
        <title>Tessaracoccus aquaemaris sp. nov., isolated from the intestine of a Korean rockfish, Sebastes schlegelii, in a marine aquaculture pond.</title>
        <authorList>
            <person name="Tak E.J."/>
            <person name="Bae J.-W."/>
        </authorList>
    </citation>
    <scope>NUCLEOTIDE SEQUENCE [LARGE SCALE GENOMIC DNA]</scope>
    <source>
        <strain evidence="3">NSG39</strain>
    </source>
</reference>
<evidence type="ECO:0008006" key="4">
    <source>
        <dbReference type="Google" id="ProtNLM"/>
    </source>
</evidence>
<proteinExistence type="inferred from homology"/>
<evidence type="ECO:0000256" key="1">
    <source>
        <dbReference type="ARBA" id="ARBA00006479"/>
    </source>
</evidence>
<comment type="similarity">
    <text evidence="1">Belongs to the ROK (NagC/XylR) family.</text>
</comment>
<protein>
    <recommendedName>
        <fullName evidence="4">Glucokinase</fullName>
    </recommendedName>
</protein>
<dbReference type="AlphaFoldDB" id="A0A1Q2CPG2"/>
<dbReference type="KEGG" id="tes:BW730_11360"/>